<dbReference type="EMBL" id="CM014096">
    <property type="protein sequence ID" value="TKS87725.1"/>
    <property type="molecule type" value="Genomic_DNA"/>
</dbReference>
<accession>A0A4U5VKP1</accession>
<dbReference type="Proteomes" id="UP000298787">
    <property type="component" value="Chromosome 19"/>
</dbReference>
<name>A0A4U5VKP1_COLLU</name>
<gene>
    <name evidence="1" type="ORF">D9C73_021849</name>
</gene>
<protein>
    <submittedName>
        <fullName evidence="1">Uncharacterized protein</fullName>
    </submittedName>
</protein>
<evidence type="ECO:0000313" key="1">
    <source>
        <dbReference type="EMBL" id="TKS87725.1"/>
    </source>
</evidence>
<dbReference type="AlphaFoldDB" id="A0A4U5VKP1"/>
<evidence type="ECO:0000313" key="2">
    <source>
        <dbReference type="Proteomes" id="UP000298787"/>
    </source>
</evidence>
<organism evidence="1 2">
    <name type="scientific">Collichthys lucidus</name>
    <name type="common">Big head croaker</name>
    <name type="synonym">Sciaena lucida</name>
    <dbReference type="NCBI Taxonomy" id="240159"/>
    <lineage>
        <taxon>Eukaryota</taxon>
        <taxon>Metazoa</taxon>
        <taxon>Chordata</taxon>
        <taxon>Craniata</taxon>
        <taxon>Vertebrata</taxon>
        <taxon>Euteleostomi</taxon>
        <taxon>Actinopterygii</taxon>
        <taxon>Neopterygii</taxon>
        <taxon>Teleostei</taxon>
        <taxon>Neoteleostei</taxon>
        <taxon>Acanthomorphata</taxon>
        <taxon>Eupercaria</taxon>
        <taxon>Sciaenidae</taxon>
        <taxon>Collichthys</taxon>
    </lineage>
</organism>
<keyword evidence="2" id="KW-1185">Reference proteome</keyword>
<reference evidence="1 2" key="1">
    <citation type="submission" date="2019-01" db="EMBL/GenBank/DDBJ databases">
        <title>Genome Assembly of Collichthys lucidus.</title>
        <authorList>
            <person name="Cai M."/>
            <person name="Xiao S."/>
        </authorList>
    </citation>
    <scope>NUCLEOTIDE SEQUENCE [LARGE SCALE GENOMIC DNA]</scope>
    <source>
        <strain evidence="1">JT15FE1705JMU</strain>
        <tissue evidence="1">Muscle</tissue>
    </source>
</reference>
<sequence length="65" mass="7382">MDHSVKCGGWSDTKDATEEIQKICDEVHVGCDDHLHIRVFQSLDEKSVVTRVEEGHHKCDPLIPK</sequence>
<proteinExistence type="predicted"/>